<name>A0A1D6GLH9_MAIZE</name>
<evidence type="ECO:0000256" key="1">
    <source>
        <dbReference type="SAM" id="MobiDB-lite"/>
    </source>
</evidence>
<gene>
    <name evidence="2" type="ORF">ZEAMMB73_Zm00001d013683</name>
</gene>
<keyword evidence="2" id="KW-0240">DNA-directed RNA polymerase</keyword>
<dbReference type="EMBL" id="CM000781">
    <property type="protein sequence ID" value="AQK64166.1"/>
    <property type="molecule type" value="Genomic_DNA"/>
</dbReference>
<accession>A0A1D6GLH9</accession>
<dbReference type="GO" id="GO:0000428">
    <property type="term" value="C:DNA-directed RNA polymerase complex"/>
    <property type="evidence" value="ECO:0007669"/>
    <property type="project" value="UniProtKB-KW"/>
</dbReference>
<proteinExistence type="predicted"/>
<feature type="compositionally biased region" description="Low complexity" evidence="1">
    <location>
        <begin position="77"/>
        <end position="113"/>
    </location>
</feature>
<organism evidence="2">
    <name type="scientific">Zea mays</name>
    <name type="common">Maize</name>
    <dbReference type="NCBI Taxonomy" id="4577"/>
    <lineage>
        <taxon>Eukaryota</taxon>
        <taxon>Viridiplantae</taxon>
        <taxon>Streptophyta</taxon>
        <taxon>Embryophyta</taxon>
        <taxon>Tracheophyta</taxon>
        <taxon>Spermatophyta</taxon>
        <taxon>Magnoliopsida</taxon>
        <taxon>Liliopsida</taxon>
        <taxon>Poales</taxon>
        <taxon>Poaceae</taxon>
        <taxon>PACMAD clade</taxon>
        <taxon>Panicoideae</taxon>
        <taxon>Andropogonodae</taxon>
        <taxon>Andropogoneae</taxon>
        <taxon>Tripsacinae</taxon>
        <taxon>Zea</taxon>
    </lineage>
</organism>
<keyword evidence="2" id="KW-0804">Transcription</keyword>
<sequence length="127" mass="13737">MTSTRMGWTWATAGITSAAAATRGTARRRTTRWGMARGVGTGTRWRRRRMGTPSSRKISRRTTPGPSSPPTSRRRASCASSSTPSMSSSRTPCKRLSMSPPTSRSGPSRSTTPAVRPSLPRLSPHSY</sequence>
<dbReference type="AlphaFoldDB" id="A0A1D6GLH9"/>
<protein>
    <submittedName>
        <fullName evidence="2">DNA-directed RNA polymerase II subunit 2</fullName>
    </submittedName>
</protein>
<feature type="region of interest" description="Disordered" evidence="1">
    <location>
        <begin position="18"/>
        <end position="127"/>
    </location>
</feature>
<reference evidence="2" key="1">
    <citation type="submission" date="2015-12" db="EMBL/GenBank/DDBJ databases">
        <title>Update maize B73 reference genome by single molecule sequencing technologies.</title>
        <authorList>
            <consortium name="Maize Genome Sequencing Project"/>
            <person name="Ware D."/>
        </authorList>
    </citation>
    <scope>NUCLEOTIDE SEQUENCE</scope>
    <source>
        <tissue evidence="2">Seedling</tissue>
    </source>
</reference>
<evidence type="ECO:0000313" key="2">
    <source>
        <dbReference type="EMBL" id="AQK64166.1"/>
    </source>
</evidence>